<proteinExistence type="inferred from homology"/>
<evidence type="ECO:0000313" key="17">
    <source>
        <dbReference type="Proteomes" id="UP000694845"/>
    </source>
</evidence>
<evidence type="ECO:0000313" key="18">
    <source>
        <dbReference type="RefSeq" id="XP_022110547.1"/>
    </source>
</evidence>
<keyword evidence="8" id="KW-0106">Calcium</keyword>
<keyword evidence="11" id="KW-1015">Disulfide bond</keyword>
<dbReference type="SUPFAM" id="SSF81321">
    <property type="entry name" value="Family A G protein-coupled receptor-like"/>
    <property type="match status" value="1"/>
</dbReference>
<dbReference type="CDD" id="cd15040">
    <property type="entry name" value="7tmB2_Adhesion"/>
    <property type="match status" value="1"/>
</dbReference>
<evidence type="ECO:0000256" key="4">
    <source>
        <dbReference type="ARBA" id="ARBA00022536"/>
    </source>
</evidence>
<feature type="transmembrane region" description="Helical" evidence="14">
    <location>
        <begin position="984"/>
        <end position="1003"/>
    </location>
</feature>
<dbReference type="Pfam" id="PF00002">
    <property type="entry name" value="7tm_2"/>
    <property type="match status" value="1"/>
</dbReference>
<feature type="transmembrane region" description="Helical" evidence="14">
    <location>
        <begin position="1023"/>
        <end position="1043"/>
    </location>
</feature>
<dbReference type="Pfam" id="PF01825">
    <property type="entry name" value="GPS"/>
    <property type="match status" value="1"/>
</dbReference>
<dbReference type="GO" id="GO:0005886">
    <property type="term" value="C:plasma membrane"/>
    <property type="evidence" value="ECO:0007669"/>
    <property type="project" value="UniProtKB-SubCell"/>
</dbReference>
<feature type="compositionally biased region" description="Polar residues" evidence="13">
    <location>
        <begin position="117"/>
        <end position="131"/>
    </location>
</feature>
<evidence type="ECO:0000256" key="9">
    <source>
        <dbReference type="ARBA" id="ARBA00022989"/>
    </source>
</evidence>
<gene>
    <name evidence="18" type="primary">LOC110990059</name>
</gene>
<evidence type="ECO:0000256" key="11">
    <source>
        <dbReference type="ARBA" id="ARBA00023157"/>
    </source>
</evidence>
<comment type="similarity">
    <text evidence="2">Belongs to the G-protein coupled receptor 2 family. Adhesion G-protein coupled receptor (ADGR) subfamily.</text>
</comment>
<dbReference type="GeneID" id="110990059"/>
<feature type="transmembrane region" description="Helical" evidence="14">
    <location>
        <begin position="1055"/>
        <end position="1076"/>
    </location>
</feature>
<keyword evidence="3" id="KW-1003">Cell membrane</keyword>
<dbReference type="PRINTS" id="PR00249">
    <property type="entry name" value="GPCRSECRETIN"/>
</dbReference>
<keyword evidence="6" id="KW-0732">Signal</keyword>
<keyword evidence="17" id="KW-1185">Reference proteome</keyword>
<feature type="compositionally biased region" description="Basic and acidic residues" evidence="13">
    <location>
        <begin position="100"/>
        <end position="111"/>
    </location>
</feature>
<feature type="transmembrane region" description="Helical" evidence="14">
    <location>
        <begin position="1142"/>
        <end position="1161"/>
    </location>
</feature>
<feature type="compositionally biased region" description="Low complexity" evidence="13">
    <location>
        <begin position="132"/>
        <end position="146"/>
    </location>
</feature>
<keyword evidence="4" id="KW-0245">EGF-like domain</keyword>
<keyword evidence="7" id="KW-0677">Repeat</keyword>
<evidence type="ECO:0000256" key="14">
    <source>
        <dbReference type="SAM" id="Phobius"/>
    </source>
</evidence>
<dbReference type="InterPro" id="IPR000832">
    <property type="entry name" value="GPCR_2_secretin-like"/>
</dbReference>
<feature type="compositionally biased region" description="Polar residues" evidence="13">
    <location>
        <begin position="152"/>
        <end position="166"/>
    </location>
</feature>
<evidence type="ECO:0000259" key="16">
    <source>
        <dbReference type="PROSITE" id="PS50261"/>
    </source>
</evidence>
<dbReference type="Proteomes" id="UP000694845">
    <property type="component" value="Unplaced"/>
</dbReference>
<protein>
    <submittedName>
        <fullName evidence="18">Uncharacterized protein LOC110990059</fullName>
    </submittedName>
</protein>
<dbReference type="PROSITE" id="PS50221">
    <property type="entry name" value="GAIN_B"/>
    <property type="match status" value="1"/>
</dbReference>
<evidence type="ECO:0000256" key="8">
    <source>
        <dbReference type="ARBA" id="ARBA00022837"/>
    </source>
</evidence>
<keyword evidence="9 14" id="KW-1133">Transmembrane helix</keyword>
<evidence type="ECO:0000256" key="2">
    <source>
        <dbReference type="ARBA" id="ARBA00007343"/>
    </source>
</evidence>
<evidence type="ECO:0000256" key="6">
    <source>
        <dbReference type="ARBA" id="ARBA00022729"/>
    </source>
</evidence>
<feature type="domain" description="G-protein coupled receptors family 2 profile 2" evidence="16">
    <location>
        <begin position="949"/>
        <end position="1191"/>
    </location>
</feature>
<dbReference type="InterPro" id="IPR000203">
    <property type="entry name" value="GPS"/>
</dbReference>
<sequence>MEEVTVILVYLGIMAFANKLEAVTSDLDLILESGHLIIDTDDATMMYFNEVDEGTATSTILYNETVVSYLAMTDNSTTPQADTSTSTFSHWNVSLTKVKTDADETTPKVNEELTSADGLSTLSENITSVKATPSSTSSNQSIETSTPDVETPGSTSGNTNQSAETSTSDHKPIFGNSTDVPINSSEVYTSLSRLSNASSTPLLSDTYKLLFQGTLKNVTYKDTGSGEEWNYSIAIFSTQGSIELKGNLTISVIGGNALRFQSKEGNILIGSDINLNGREGISMLVGGFQGLPSPGGGADDSSVPGGAGHGGHGGGSFRESQTQPCSWGRVDQSPSDATSIQSSTSLETEGTTHKQTANTPLEANYTTAWNDTLATANGDNMTGTTRTEMTGSLISQTDTSSPSGVTVSHLLNDSTLDWKTVSKTLHLNTTELFPGITDVSITTNLTEKLNSTLPNDDSDTTLESTVMLTDPINSTSTDLAATTTDTPTGGDEILYRCTYGFPYLLESYRHLLGGSPGGIASQGVARMGGGGAIEFRARKGSVTIDALVTARGQSVSKPEPGDAPCRGGGSGGLIRVRAKAVLVTPRGSLVVSGGDGSTVGCGGDAAGGGAGGVIQIKVSEMIESHQSFLLSGGFGSSCSGQDGFLSVVIEGGSGGGDGGCQCNTGPPPFPPFNPSPSSMSTPAAEITHAALLTNSPTDMTTFLPKDMTPDEAADYLKDIFTADANLTNATTSTEAAQIMGNIEQIGLKFGRILAKRREPGETINITVISEELAMQLDILEASSFSGHIIPGPDLKSSNATSRPGAITIHQSVLPTKATGSVIIVGTFYVRMEQFLSGALATPSGLEAGYDINSVVLSATLELTDNSPNFIGGVSIAAANHEKSTGRNTLCAFWNFSQHNDFGGAWSTSGCSVNVSNGTYTVCTCDHLTNFAVLLKPTDFILPPGHERALEILTYVGLGLSLACLVVALVTLAALLRSLKNTDSAVIHLNLVIALTVADFFFLVGASDTGNKVWCKTVAGILHYTYTVTFMWMLMEGIYLYIRVVHILHQPSRTTLKYFFLAAWGLPIVIVSATVLARPESYGSDQACWLDTANGAIWAFAGPVLVIIGVNIVFLAVVMVRFVSVKSIAKQSKWKQTRKTTRAAVILLPLLGISWLFGLLSVDKNTLIFMYLFVIFNSLQGVFIFVFHCLTNDDVISTIRIKLRKSRSRFDFHHSWPNGIKTAFTRSPVKKKKKNSVHPSTQTSITLLDRSSFPSNVGHWTDVKQRAF</sequence>
<feature type="region of interest" description="Disordered" evidence="13">
    <location>
        <begin position="100"/>
        <end position="178"/>
    </location>
</feature>
<dbReference type="PANTHER" id="PTHR12011">
    <property type="entry name" value="ADHESION G-PROTEIN COUPLED RECEPTOR"/>
    <property type="match status" value="1"/>
</dbReference>
<organism evidence="17 18">
    <name type="scientific">Acanthaster planci</name>
    <name type="common">Crown-of-thorns starfish</name>
    <dbReference type="NCBI Taxonomy" id="133434"/>
    <lineage>
        <taxon>Eukaryota</taxon>
        <taxon>Metazoa</taxon>
        <taxon>Echinodermata</taxon>
        <taxon>Eleutherozoa</taxon>
        <taxon>Asterozoa</taxon>
        <taxon>Asteroidea</taxon>
        <taxon>Valvatacea</taxon>
        <taxon>Valvatida</taxon>
        <taxon>Acanthasteridae</taxon>
        <taxon>Acanthaster</taxon>
    </lineage>
</organism>
<dbReference type="OMA" id="YTRIERY"/>
<dbReference type="KEGG" id="aplc:110990059"/>
<evidence type="ECO:0000256" key="13">
    <source>
        <dbReference type="SAM" id="MobiDB-lite"/>
    </source>
</evidence>
<dbReference type="PANTHER" id="PTHR12011:SF471">
    <property type="entry name" value="G-PROTEIN COUPLED RECEPTORS FAMILY 2 PROFILE 2 DOMAIN-CONTAINING PROTEIN"/>
    <property type="match status" value="1"/>
</dbReference>
<keyword evidence="10 14" id="KW-0472">Membrane</keyword>
<dbReference type="AlphaFoldDB" id="A0A8B7ZZL8"/>
<feature type="compositionally biased region" description="Gly residues" evidence="13">
    <location>
        <begin position="305"/>
        <end position="316"/>
    </location>
</feature>
<feature type="region of interest" description="Disordered" evidence="13">
    <location>
        <begin position="292"/>
        <end position="364"/>
    </location>
</feature>
<dbReference type="Gene3D" id="1.20.1070.10">
    <property type="entry name" value="Rhodopsin 7-helix transmembrane proteins"/>
    <property type="match status" value="1"/>
</dbReference>
<name>A0A8B7ZZL8_ACAPL</name>
<dbReference type="SMART" id="SM00303">
    <property type="entry name" value="GPS"/>
    <property type="match status" value="1"/>
</dbReference>
<dbReference type="InterPro" id="IPR046338">
    <property type="entry name" value="GAIN_dom_sf"/>
</dbReference>
<evidence type="ECO:0000256" key="12">
    <source>
        <dbReference type="ARBA" id="ARBA00023180"/>
    </source>
</evidence>
<reference evidence="18" key="1">
    <citation type="submission" date="2025-08" db="UniProtKB">
        <authorList>
            <consortium name="RefSeq"/>
        </authorList>
    </citation>
    <scope>IDENTIFICATION</scope>
</reference>
<dbReference type="InterPro" id="IPR017983">
    <property type="entry name" value="GPCR_2_secretin-like_CS"/>
</dbReference>
<dbReference type="GO" id="GO:0007166">
    <property type="term" value="P:cell surface receptor signaling pathway"/>
    <property type="evidence" value="ECO:0007669"/>
    <property type="project" value="InterPro"/>
</dbReference>
<accession>A0A8B7ZZL8</accession>
<evidence type="ECO:0000256" key="5">
    <source>
        <dbReference type="ARBA" id="ARBA00022692"/>
    </source>
</evidence>
<feature type="domain" description="GAIN-B" evidence="15">
    <location>
        <begin position="763"/>
        <end position="940"/>
    </location>
</feature>
<dbReference type="PROSITE" id="PS00650">
    <property type="entry name" value="G_PROTEIN_RECEP_F2_2"/>
    <property type="match status" value="1"/>
</dbReference>
<dbReference type="OrthoDB" id="10040049at2759"/>
<evidence type="ECO:0000256" key="10">
    <source>
        <dbReference type="ARBA" id="ARBA00023136"/>
    </source>
</evidence>
<comment type="subcellular location">
    <subcellularLocation>
        <location evidence="1">Cell membrane</location>
        <topology evidence="1">Multi-pass membrane protein</topology>
    </subcellularLocation>
</comment>
<dbReference type="RefSeq" id="XP_022110547.1">
    <property type="nucleotide sequence ID" value="XM_022254855.1"/>
</dbReference>
<dbReference type="Gene3D" id="2.60.220.50">
    <property type="match status" value="1"/>
</dbReference>
<evidence type="ECO:0000256" key="1">
    <source>
        <dbReference type="ARBA" id="ARBA00004651"/>
    </source>
</evidence>
<keyword evidence="5 14" id="KW-0812">Transmembrane</keyword>
<feature type="transmembrane region" description="Helical" evidence="14">
    <location>
        <begin position="1096"/>
        <end position="1122"/>
    </location>
</feature>
<dbReference type="InterPro" id="IPR057244">
    <property type="entry name" value="GAIN_B"/>
</dbReference>
<feature type="transmembrane region" description="Helical" evidence="14">
    <location>
        <begin position="951"/>
        <end position="975"/>
    </location>
</feature>
<feature type="transmembrane region" description="Helical" evidence="14">
    <location>
        <begin position="1167"/>
        <end position="1189"/>
    </location>
</feature>
<keyword evidence="12" id="KW-0325">Glycoprotein</keyword>
<dbReference type="GO" id="GO:0007189">
    <property type="term" value="P:adenylate cyclase-activating G protein-coupled receptor signaling pathway"/>
    <property type="evidence" value="ECO:0007669"/>
    <property type="project" value="TreeGrafter"/>
</dbReference>
<dbReference type="PROSITE" id="PS50261">
    <property type="entry name" value="G_PROTEIN_RECEP_F2_4"/>
    <property type="match status" value="1"/>
</dbReference>
<evidence type="ECO:0000259" key="15">
    <source>
        <dbReference type="PROSITE" id="PS50221"/>
    </source>
</evidence>
<dbReference type="GO" id="GO:0004930">
    <property type="term" value="F:G protein-coupled receptor activity"/>
    <property type="evidence" value="ECO:0007669"/>
    <property type="project" value="InterPro"/>
</dbReference>
<dbReference type="InterPro" id="IPR017981">
    <property type="entry name" value="GPCR_2-like_7TM"/>
</dbReference>
<evidence type="ECO:0000256" key="7">
    <source>
        <dbReference type="ARBA" id="ARBA00022737"/>
    </source>
</evidence>
<feature type="compositionally biased region" description="Polar residues" evidence="13">
    <location>
        <begin position="332"/>
        <end position="364"/>
    </location>
</feature>
<evidence type="ECO:0000256" key="3">
    <source>
        <dbReference type="ARBA" id="ARBA00022475"/>
    </source>
</evidence>
<dbReference type="FunFam" id="1.20.1070.10:FF:000054">
    <property type="entry name" value="Adhesion G protein-coupled receptor E3"/>
    <property type="match status" value="1"/>
</dbReference>